<comment type="caution">
    <text evidence="2">The sequence shown here is derived from an EMBL/GenBank/DDBJ whole genome shotgun (WGS) entry which is preliminary data.</text>
</comment>
<evidence type="ECO:0008006" key="4">
    <source>
        <dbReference type="Google" id="ProtNLM"/>
    </source>
</evidence>
<keyword evidence="1" id="KW-1133">Transmembrane helix</keyword>
<accession>A0ABX0SEY3</accession>
<evidence type="ECO:0000256" key="1">
    <source>
        <dbReference type="SAM" id="Phobius"/>
    </source>
</evidence>
<dbReference type="InterPro" id="IPR025329">
    <property type="entry name" value="DUF4235"/>
</dbReference>
<keyword evidence="1" id="KW-0472">Membrane</keyword>
<keyword evidence="3" id="KW-1185">Reference proteome</keyword>
<organism evidence="2 3">
    <name type="scientific">Brooklawnia cerclae</name>
    <dbReference type="NCBI Taxonomy" id="349934"/>
    <lineage>
        <taxon>Bacteria</taxon>
        <taxon>Bacillati</taxon>
        <taxon>Actinomycetota</taxon>
        <taxon>Actinomycetes</taxon>
        <taxon>Propionibacteriales</taxon>
        <taxon>Propionibacteriaceae</taxon>
        <taxon>Brooklawnia</taxon>
    </lineage>
</organism>
<protein>
    <recommendedName>
        <fullName evidence="4">DUF4235 domain-containing protein</fullName>
    </recommendedName>
</protein>
<reference evidence="2 3" key="1">
    <citation type="submission" date="2020-02" db="EMBL/GenBank/DDBJ databases">
        <title>Sequencing the genomes of 1000 actinobacteria strains.</title>
        <authorList>
            <person name="Klenk H.-P."/>
        </authorList>
    </citation>
    <scope>NUCLEOTIDE SEQUENCE [LARGE SCALE GENOMIC DNA]</scope>
    <source>
        <strain evidence="2 3">DSM 19609</strain>
    </source>
</reference>
<dbReference type="EMBL" id="JAAMOZ010000001">
    <property type="protein sequence ID" value="NIH56945.1"/>
    <property type="molecule type" value="Genomic_DNA"/>
</dbReference>
<gene>
    <name evidence="2" type="ORF">FB473_001590</name>
</gene>
<dbReference type="Pfam" id="PF14019">
    <property type="entry name" value="DUF4235"/>
    <property type="match status" value="1"/>
</dbReference>
<dbReference type="Proteomes" id="UP000749311">
    <property type="component" value="Unassembled WGS sequence"/>
</dbReference>
<dbReference type="RefSeq" id="WP_341770073.1">
    <property type="nucleotide sequence ID" value="NZ_BAAAOO010000015.1"/>
</dbReference>
<evidence type="ECO:0000313" key="2">
    <source>
        <dbReference type="EMBL" id="NIH56945.1"/>
    </source>
</evidence>
<name>A0ABX0SEY3_9ACTN</name>
<sequence>MTRNAAEEDPMANMEFKIVAGLLGGVATFAAQKLISRGWTTITGQEPPDPDDPEASTVSAVAWVAASAVGVAVVQVLVRRFAAKRYSGIGRHSVGQ</sequence>
<evidence type="ECO:0000313" key="3">
    <source>
        <dbReference type="Proteomes" id="UP000749311"/>
    </source>
</evidence>
<proteinExistence type="predicted"/>
<keyword evidence="1" id="KW-0812">Transmembrane</keyword>
<feature type="transmembrane region" description="Helical" evidence="1">
    <location>
        <begin position="55"/>
        <end position="78"/>
    </location>
</feature>